<keyword evidence="1" id="KW-1133">Transmembrane helix</keyword>
<feature type="transmembrane region" description="Helical" evidence="1">
    <location>
        <begin position="104"/>
        <end position="126"/>
    </location>
</feature>
<accession>A0ABU5DN09</accession>
<gene>
    <name evidence="2" type="ORF">SNE35_24645</name>
</gene>
<feature type="transmembrane region" description="Helical" evidence="1">
    <location>
        <begin position="26"/>
        <end position="46"/>
    </location>
</feature>
<feature type="transmembrane region" description="Helical" evidence="1">
    <location>
        <begin position="138"/>
        <end position="162"/>
    </location>
</feature>
<dbReference type="PANTHER" id="PTHR43044:SF1">
    <property type="entry name" value="QUINOL:CYTOCHROME C OXIDOREDUCTASE QUINONE-BINDING SUBUNIT 2"/>
    <property type="match status" value="1"/>
</dbReference>
<dbReference type="PANTHER" id="PTHR43044">
    <property type="match status" value="1"/>
</dbReference>
<evidence type="ECO:0000313" key="2">
    <source>
        <dbReference type="EMBL" id="MDY0747715.1"/>
    </source>
</evidence>
<feature type="transmembrane region" description="Helical" evidence="1">
    <location>
        <begin position="276"/>
        <end position="297"/>
    </location>
</feature>
<dbReference type="Proteomes" id="UP001285263">
    <property type="component" value="Unassembled WGS sequence"/>
</dbReference>
<feature type="transmembrane region" description="Helical" evidence="1">
    <location>
        <begin position="245"/>
        <end position="264"/>
    </location>
</feature>
<keyword evidence="1" id="KW-0472">Membrane</keyword>
<feature type="transmembrane region" description="Helical" evidence="1">
    <location>
        <begin position="74"/>
        <end position="92"/>
    </location>
</feature>
<organism evidence="2 3">
    <name type="scientific">Roseateles agri</name>
    <dbReference type="NCBI Taxonomy" id="3098619"/>
    <lineage>
        <taxon>Bacteria</taxon>
        <taxon>Pseudomonadati</taxon>
        <taxon>Pseudomonadota</taxon>
        <taxon>Betaproteobacteria</taxon>
        <taxon>Burkholderiales</taxon>
        <taxon>Sphaerotilaceae</taxon>
        <taxon>Roseateles</taxon>
    </lineage>
</organism>
<name>A0ABU5DN09_9BURK</name>
<feature type="transmembrane region" description="Helical" evidence="1">
    <location>
        <begin position="201"/>
        <end position="225"/>
    </location>
</feature>
<evidence type="ECO:0000256" key="1">
    <source>
        <dbReference type="SAM" id="Phobius"/>
    </source>
</evidence>
<dbReference type="EMBL" id="JAXCLA010000008">
    <property type="protein sequence ID" value="MDY0747715.1"/>
    <property type="molecule type" value="Genomic_DNA"/>
</dbReference>
<feature type="transmembrane region" description="Helical" evidence="1">
    <location>
        <begin position="303"/>
        <end position="321"/>
    </location>
</feature>
<feature type="transmembrane region" description="Helical" evidence="1">
    <location>
        <begin position="168"/>
        <end position="189"/>
    </location>
</feature>
<keyword evidence="1" id="KW-0812">Transmembrane</keyword>
<dbReference type="RefSeq" id="WP_320425670.1">
    <property type="nucleotide sequence ID" value="NZ_JAXCLA010000008.1"/>
</dbReference>
<reference evidence="2 3" key="1">
    <citation type="submission" date="2023-11" db="EMBL/GenBank/DDBJ databases">
        <title>Paucibacter sp. nov., isolated from fresh soil in Korea.</title>
        <authorList>
            <person name="Le N.T.T."/>
        </authorList>
    </citation>
    <scope>NUCLEOTIDE SEQUENCE [LARGE SCALE GENOMIC DNA]</scope>
    <source>
        <strain evidence="2 3">R3-3</strain>
    </source>
</reference>
<keyword evidence="3" id="KW-1185">Reference proteome</keyword>
<proteinExistence type="predicted"/>
<evidence type="ECO:0008006" key="4">
    <source>
        <dbReference type="Google" id="ProtNLM"/>
    </source>
</evidence>
<comment type="caution">
    <text evidence="2">The sequence shown here is derived from an EMBL/GenBank/DDBJ whole genome shotgun (WGS) entry which is preliminary data.</text>
</comment>
<sequence length="338" mass="37475">MNPLGLLLLLLLFAVGWWLDRPLMAASWLGAWWFCSGLVLGAAALARIHRFTGGTWGEVLRPAIWRLGTAMPRLLLLFLPLLALLHALYPWLRQPPAGGFAKAWFAPAFVALRFAAYGIGCWWLARAPMRDSDGSGRAALWLLAWMLGGTLASADLLMSLVPGWASTVFGWLALVGQMTGGMAAAVLLTARRTTRAPWRDLGNLLLMFVLLQAYLQYMQFLIIWAENLPHEIAWFLPRLQSGWRWGGLALIVGQFALPLLALLWRINKDRPWRLAMIAAGLLAMQAFGTAWLVIPSVQAQGYAAWWMLPLAFGGMGFAAFGPARAWRRVTREAARGRS</sequence>
<evidence type="ECO:0000313" key="3">
    <source>
        <dbReference type="Proteomes" id="UP001285263"/>
    </source>
</evidence>
<protein>
    <recommendedName>
        <fullName evidence="4">Quinol:cytochrome C oxidoreductase</fullName>
    </recommendedName>
</protein>